<feature type="domain" description="Transposable element P transposase-like RNase H C-terminal" evidence="1">
    <location>
        <begin position="1"/>
        <end position="18"/>
    </location>
</feature>
<dbReference type="InParanoid" id="A0A6P7GZ49"/>
<sequence>MGGYNNNATAKQFKAAYKKMLKHLELRDSFRGNCIPLEVITVMAPEKIMNTSCGRERIVEDECVDDNDDIYNTNFITSIKELIIYTLQERSYYIHFRICHL</sequence>
<dbReference type="Pfam" id="PF21789">
    <property type="entry name" value="TNP-like_RNaseH_C"/>
    <property type="match status" value="1"/>
</dbReference>
<evidence type="ECO:0000259" key="1">
    <source>
        <dbReference type="Pfam" id="PF21789"/>
    </source>
</evidence>
<name>A0A6P7GZ49_DIAVI</name>
<protein>
    <submittedName>
        <fullName evidence="2">Uncharacterized protein LOC114348709</fullName>
    </submittedName>
</protein>
<reference evidence="2" key="1">
    <citation type="submission" date="2025-08" db="UniProtKB">
        <authorList>
            <consortium name="RefSeq"/>
        </authorList>
    </citation>
    <scope>IDENTIFICATION</scope>
    <source>
        <tissue evidence="2">Whole insect</tissue>
    </source>
</reference>
<gene>
    <name evidence="2" type="primary">LOC114348709</name>
</gene>
<evidence type="ECO:0000313" key="2">
    <source>
        <dbReference type="RefSeq" id="XP_028155016.1"/>
    </source>
</evidence>
<dbReference type="AlphaFoldDB" id="A0A6P7GZ49"/>
<proteinExistence type="predicted"/>
<dbReference type="RefSeq" id="XP_028155016.1">
    <property type="nucleotide sequence ID" value="XM_028299215.1"/>
</dbReference>
<accession>A0A6P7GZ49</accession>
<dbReference type="InterPro" id="IPR048367">
    <property type="entry name" value="TNP-like_RNaseH_C"/>
</dbReference>
<organism evidence="2">
    <name type="scientific">Diabrotica virgifera virgifera</name>
    <name type="common">western corn rootworm</name>
    <dbReference type="NCBI Taxonomy" id="50390"/>
    <lineage>
        <taxon>Eukaryota</taxon>
        <taxon>Metazoa</taxon>
        <taxon>Ecdysozoa</taxon>
        <taxon>Arthropoda</taxon>
        <taxon>Hexapoda</taxon>
        <taxon>Insecta</taxon>
        <taxon>Pterygota</taxon>
        <taxon>Neoptera</taxon>
        <taxon>Endopterygota</taxon>
        <taxon>Coleoptera</taxon>
        <taxon>Polyphaga</taxon>
        <taxon>Cucujiformia</taxon>
        <taxon>Chrysomeloidea</taxon>
        <taxon>Chrysomelidae</taxon>
        <taxon>Galerucinae</taxon>
        <taxon>Diabroticina</taxon>
        <taxon>Diabroticites</taxon>
        <taxon>Diabrotica</taxon>
    </lineage>
</organism>